<organism evidence="3 4">
    <name type="scientific">Ectothiorhodospira haloalkaliphila</name>
    <dbReference type="NCBI Taxonomy" id="421628"/>
    <lineage>
        <taxon>Bacteria</taxon>
        <taxon>Pseudomonadati</taxon>
        <taxon>Pseudomonadota</taxon>
        <taxon>Gammaproteobacteria</taxon>
        <taxon>Chromatiales</taxon>
        <taxon>Ectothiorhodospiraceae</taxon>
        <taxon>Ectothiorhodospira</taxon>
    </lineage>
</organism>
<evidence type="ECO:0000259" key="2">
    <source>
        <dbReference type="PROSITE" id="PS50975"/>
    </source>
</evidence>
<evidence type="ECO:0000313" key="4">
    <source>
        <dbReference type="Proteomes" id="UP000019442"/>
    </source>
</evidence>
<proteinExistence type="predicted"/>
<evidence type="ECO:0000256" key="1">
    <source>
        <dbReference type="PROSITE-ProRule" id="PRU00409"/>
    </source>
</evidence>
<dbReference type="EMBL" id="CP007268">
    <property type="protein sequence ID" value="AHK78746.1"/>
    <property type="molecule type" value="Genomic_DNA"/>
</dbReference>
<reference evidence="3 4" key="1">
    <citation type="journal article" date="2014" name="J Genomics">
        <title>Draft Genome Sequence of the Extremely Halophilic Phototrophic Purple Sulfur Bacterium Halorhodospira halochloris.</title>
        <authorList>
            <person name="Singh K.S."/>
            <person name="Kirksey J."/>
            <person name="Hoff W.D."/>
            <person name="Deole R."/>
        </authorList>
    </citation>
    <scope>NUCLEOTIDE SEQUENCE [LARGE SCALE GENOMIC DNA]</scope>
    <source>
        <strain evidence="3 4">A</strain>
    </source>
</reference>
<keyword evidence="4" id="KW-1185">Reference proteome</keyword>
<dbReference type="PROSITE" id="PS50975">
    <property type="entry name" value="ATP_GRASP"/>
    <property type="match status" value="1"/>
</dbReference>
<feature type="domain" description="ATP-grasp" evidence="2">
    <location>
        <begin position="128"/>
        <end position="319"/>
    </location>
</feature>
<dbReference type="GO" id="GO:0005524">
    <property type="term" value="F:ATP binding"/>
    <property type="evidence" value="ECO:0007669"/>
    <property type="project" value="UniProtKB-UniRule"/>
</dbReference>
<gene>
    <name evidence="3" type="ORF">M911_05695</name>
</gene>
<dbReference type="GO" id="GO:0046872">
    <property type="term" value="F:metal ion binding"/>
    <property type="evidence" value="ECO:0007669"/>
    <property type="project" value="InterPro"/>
</dbReference>
<dbReference type="Gene3D" id="3.30.470.20">
    <property type="entry name" value="ATP-grasp fold, B domain"/>
    <property type="match status" value="1"/>
</dbReference>
<dbReference type="Proteomes" id="UP000019442">
    <property type="component" value="Chromosome"/>
</dbReference>
<accession>W8KT52</accession>
<dbReference type="AlphaFoldDB" id="W8KT52"/>
<dbReference type="HOGENOM" id="CLU_699671_0_0_6"/>
<dbReference type="KEGG" id="hhc:M911_05695"/>
<dbReference type="InterPro" id="IPR011761">
    <property type="entry name" value="ATP-grasp"/>
</dbReference>
<keyword evidence="1" id="KW-0067">ATP-binding</keyword>
<name>W8KT52_9GAMM</name>
<evidence type="ECO:0000313" key="3">
    <source>
        <dbReference type="EMBL" id="AHK78746.1"/>
    </source>
</evidence>
<dbReference type="SUPFAM" id="SSF56059">
    <property type="entry name" value="Glutathione synthetase ATP-binding domain-like"/>
    <property type="match status" value="1"/>
</dbReference>
<protein>
    <recommendedName>
        <fullName evidence="2">ATP-grasp domain-containing protein</fullName>
    </recommendedName>
</protein>
<reference evidence="4" key="2">
    <citation type="submission" date="2014-02" db="EMBL/GenBank/DDBJ databases">
        <title>Draft Genome Sequence of extremely halophilic bacteria Halorhodospira halochloris.</title>
        <authorList>
            <person name="Singh K.S."/>
        </authorList>
    </citation>
    <scope>NUCLEOTIDE SEQUENCE [LARGE SCALE GENOMIC DNA]</scope>
    <source>
        <strain evidence="4">A</strain>
    </source>
</reference>
<sequence length="407" mass="45978">MPDHPTPSAPATAVVAGLCAHGLAVVRSLGRAGVPVVALEARRELPGYRTRVAKVIHTPDINGIGLIDALQTLRNQLPATPEPVLFLTNDNMVRVVARHWEDIDGLYRLSWGHCRDSILSLLDKASLEAHCRENDLPYPRTWTFHSQDNPHHVSLNNLEAQGLTFPLIVKPTQPLSGFKVRLVRSRNELVELVNSYPNALPFLLQHWIQGGDRRILFVALYLDQGRILARFTGRKLASQPPAMGQTTVAESYQHERMEALAEEFFKPLRLSGPVSLEAKLDDHGNPWIIEPTLGRTDYWLDCCTANGVNLPWVEYQSQCGLPGTTPRQTAGTIWFDTESSPASYLRLRWLGGETATARWNARFAYWDRRDPAPSVWAMWRFLKWFISRAWAKAIQVIRRGRPLRAQP</sequence>
<keyword evidence="1" id="KW-0547">Nucleotide-binding</keyword>